<evidence type="ECO:0000256" key="5">
    <source>
        <dbReference type="ARBA" id="ARBA00023136"/>
    </source>
</evidence>
<gene>
    <name evidence="9" type="ORF">ATE48_05075</name>
</gene>
<dbReference type="InParanoid" id="A0A1B1AFJ6"/>
<proteinExistence type="predicted"/>
<dbReference type="RefSeq" id="WP_066768460.1">
    <property type="nucleotide sequence ID" value="NZ_CP013244.1"/>
</dbReference>
<evidence type="ECO:0000256" key="2">
    <source>
        <dbReference type="ARBA" id="ARBA00022475"/>
    </source>
</evidence>
<feature type="coiled-coil region" evidence="6">
    <location>
        <begin position="36"/>
        <end position="63"/>
    </location>
</feature>
<dbReference type="Pfam" id="PF00482">
    <property type="entry name" value="T2SSF"/>
    <property type="match status" value="1"/>
</dbReference>
<feature type="transmembrane region" description="Helical" evidence="7">
    <location>
        <begin position="12"/>
        <end position="35"/>
    </location>
</feature>
<evidence type="ECO:0000256" key="1">
    <source>
        <dbReference type="ARBA" id="ARBA00004651"/>
    </source>
</evidence>
<sequence length="324" mass="34981">MNLVDTLTDPLLIAGVLAAGACFATIVTIAAPSLAEDKLGSRLKEVAKKREELRKRSRAELAKGAGSLQHKDANSFAKSLVDKLNLQKALADDTLTEKLIRAGLRGHAAQTMFYFYRAALPIGFGLAALAYVVFMGHDLSFQMKLVAVVGGVAAGFYAPNIYLQNLADTRRGKIMAAFPDSLDMMLICVESGMSIEMALQRVGQEIATASVELAEEFALTTAELSYLPERRMAYENLARRTNHPGVKGVAMALTQAEKYGTPVGQALRVMAKENRDLRLAEAEKKAASLPPKLTVPMIVFFLPVLFAVIIGPALIQVSAMMNGH</sequence>
<keyword evidence="3 7" id="KW-0812">Transmembrane</keyword>
<feature type="transmembrane region" description="Helical" evidence="7">
    <location>
        <begin position="293"/>
        <end position="315"/>
    </location>
</feature>
<evidence type="ECO:0000256" key="6">
    <source>
        <dbReference type="SAM" id="Coils"/>
    </source>
</evidence>
<feature type="transmembrane region" description="Helical" evidence="7">
    <location>
        <begin position="114"/>
        <end position="133"/>
    </location>
</feature>
<keyword evidence="4 7" id="KW-1133">Transmembrane helix</keyword>
<dbReference type="AlphaFoldDB" id="A0A1B1AFJ6"/>
<dbReference type="KEGG" id="cbot:ATE48_05075"/>
<dbReference type="PANTHER" id="PTHR35007">
    <property type="entry name" value="INTEGRAL MEMBRANE PROTEIN-RELATED"/>
    <property type="match status" value="1"/>
</dbReference>
<dbReference type="PANTHER" id="PTHR35007:SF2">
    <property type="entry name" value="PILUS ASSEMBLE PROTEIN"/>
    <property type="match status" value="1"/>
</dbReference>
<accession>A0A1B1AFJ6</accession>
<keyword evidence="2" id="KW-1003">Cell membrane</keyword>
<dbReference type="OrthoDB" id="9810662at2"/>
<evidence type="ECO:0000313" key="9">
    <source>
        <dbReference type="EMBL" id="ANP45328.1"/>
    </source>
</evidence>
<keyword evidence="10" id="KW-1185">Reference proteome</keyword>
<evidence type="ECO:0000256" key="7">
    <source>
        <dbReference type="SAM" id="Phobius"/>
    </source>
</evidence>
<feature type="domain" description="Type II secretion system protein GspF" evidence="8">
    <location>
        <begin position="182"/>
        <end position="310"/>
    </location>
</feature>
<keyword evidence="5 7" id="KW-0472">Membrane</keyword>
<dbReference type="InterPro" id="IPR018076">
    <property type="entry name" value="T2SS_GspF_dom"/>
</dbReference>
<dbReference type="Proteomes" id="UP000092498">
    <property type="component" value="Chromosome"/>
</dbReference>
<keyword evidence="6" id="KW-0175">Coiled coil</keyword>
<dbReference type="GO" id="GO:0005886">
    <property type="term" value="C:plasma membrane"/>
    <property type="evidence" value="ECO:0007669"/>
    <property type="project" value="UniProtKB-SubCell"/>
</dbReference>
<organism evidence="9 10">
    <name type="scientific">Candidatus Viadribacter manganicus</name>
    <dbReference type="NCBI Taxonomy" id="1759059"/>
    <lineage>
        <taxon>Bacteria</taxon>
        <taxon>Pseudomonadati</taxon>
        <taxon>Pseudomonadota</taxon>
        <taxon>Alphaproteobacteria</taxon>
        <taxon>Hyphomonadales</taxon>
        <taxon>Hyphomonadaceae</taxon>
        <taxon>Candidatus Viadribacter</taxon>
    </lineage>
</organism>
<protein>
    <submittedName>
        <fullName evidence="9">Type II secretion system protein</fullName>
    </submittedName>
</protein>
<reference evidence="9 10" key="1">
    <citation type="submission" date="2015-11" db="EMBL/GenBank/DDBJ databases">
        <title>Whole-Genome Sequence of Candidatus Oderbacter manganicum from the National Park Lower Oder Valley, Germany.</title>
        <authorList>
            <person name="Braun B."/>
            <person name="Liere K."/>
            <person name="Szewzyk U."/>
        </authorList>
    </citation>
    <scope>NUCLEOTIDE SEQUENCE [LARGE SCALE GENOMIC DNA]</scope>
    <source>
        <strain evidence="9 10">OTSz_A_272</strain>
    </source>
</reference>
<evidence type="ECO:0000313" key="10">
    <source>
        <dbReference type="Proteomes" id="UP000092498"/>
    </source>
</evidence>
<evidence type="ECO:0000256" key="4">
    <source>
        <dbReference type="ARBA" id="ARBA00022989"/>
    </source>
</evidence>
<feature type="transmembrane region" description="Helical" evidence="7">
    <location>
        <begin position="145"/>
        <end position="163"/>
    </location>
</feature>
<comment type="subcellular location">
    <subcellularLocation>
        <location evidence="1">Cell membrane</location>
        <topology evidence="1">Multi-pass membrane protein</topology>
    </subcellularLocation>
</comment>
<evidence type="ECO:0000259" key="8">
    <source>
        <dbReference type="Pfam" id="PF00482"/>
    </source>
</evidence>
<dbReference type="EMBL" id="CP013244">
    <property type="protein sequence ID" value="ANP45328.1"/>
    <property type="molecule type" value="Genomic_DNA"/>
</dbReference>
<name>A0A1B1AFJ6_9PROT</name>
<evidence type="ECO:0000256" key="3">
    <source>
        <dbReference type="ARBA" id="ARBA00022692"/>
    </source>
</evidence>
<dbReference type="STRING" id="1759059.ATE48_05075"/>